<dbReference type="AlphaFoldDB" id="A0A420WJ85"/>
<proteinExistence type="predicted"/>
<sequence length="168" mass="18664">MSELSMANAIGALPRMLDNLEHILRKAEGNAEERGIDPSVFLNARLAPDMWPLWKQVQTVARFAGIAPYRIVGRDAPEYDEPTDSFEALYALIAKSKSDIAGVSAEELQGKEGRVFKLKIGPREIDFTGISYFSGFSISQIHFHTTTAYNILRHNGVPLGKFDYFGGQ</sequence>
<dbReference type="InParanoid" id="A0A420WJ85"/>
<protein>
    <recommendedName>
        <fullName evidence="3">DUF1993 domain-containing protein</fullName>
    </recommendedName>
</protein>
<dbReference type="InterPro" id="IPR018531">
    <property type="entry name" value="DUF1993"/>
</dbReference>
<dbReference type="PANTHER" id="PTHR36922:SF1">
    <property type="entry name" value="DUF1993 DOMAIN-CONTAINING PROTEIN"/>
    <property type="match status" value="1"/>
</dbReference>
<dbReference type="RefSeq" id="WP_233345352.1">
    <property type="nucleotide sequence ID" value="NZ_RBII01000001.1"/>
</dbReference>
<dbReference type="PANTHER" id="PTHR36922">
    <property type="entry name" value="BLL2446 PROTEIN"/>
    <property type="match status" value="1"/>
</dbReference>
<evidence type="ECO:0008006" key="3">
    <source>
        <dbReference type="Google" id="ProtNLM"/>
    </source>
</evidence>
<evidence type="ECO:0000313" key="2">
    <source>
        <dbReference type="Proteomes" id="UP000282211"/>
    </source>
</evidence>
<dbReference type="Pfam" id="PF09351">
    <property type="entry name" value="DUF1993"/>
    <property type="match status" value="1"/>
</dbReference>
<dbReference type="SUPFAM" id="SSF109854">
    <property type="entry name" value="DinB/YfiT-like putative metalloenzymes"/>
    <property type="match status" value="1"/>
</dbReference>
<accession>A0A420WJ85</accession>
<keyword evidence="2" id="KW-1185">Reference proteome</keyword>
<dbReference type="InterPro" id="IPR034660">
    <property type="entry name" value="DinB/YfiT-like"/>
</dbReference>
<comment type="caution">
    <text evidence="1">The sequence shown here is derived from an EMBL/GenBank/DDBJ whole genome shotgun (WGS) entry which is preliminary data.</text>
</comment>
<organism evidence="1 2">
    <name type="scientific">Litorimonas taeanensis</name>
    <dbReference type="NCBI Taxonomy" id="568099"/>
    <lineage>
        <taxon>Bacteria</taxon>
        <taxon>Pseudomonadati</taxon>
        <taxon>Pseudomonadota</taxon>
        <taxon>Alphaproteobacteria</taxon>
        <taxon>Maricaulales</taxon>
        <taxon>Robiginitomaculaceae</taxon>
    </lineage>
</organism>
<dbReference type="Gene3D" id="1.20.120.450">
    <property type="entry name" value="dinb family like domain"/>
    <property type="match status" value="1"/>
</dbReference>
<evidence type="ECO:0000313" key="1">
    <source>
        <dbReference type="EMBL" id="RKQ71091.1"/>
    </source>
</evidence>
<dbReference type="Proteomes" id="UP000282211">
    <property type="component" value="Unassembled WGS sequence"/>
</dbReference>
<dbReference type="EMBL" id="RBII01000001">
    <property type="protein sequence ID" value="RKQ71091.1"/>
    <property type="molecule type" value="Genomic_DNA"/>
</dbReference>
<gene>
    <name evidence="1" type="ORF">DES40_0399</name>
</gene>
<name>A0A420WJ85_9PROT</name>
<reference evidence="1 2" key="1">
    <citation type="submission" date="2018-10" db="EMBL/GenBank/DDBJ databases">
        <title>Genomic Encyclopedia of Type Strains, Phase IV (KMG-IV): sequencing the most valuable type-strain genomes for metagenomic binning, comparative biology and taxonomic classification.</title>
        <authorList>
            <person name="Goeker M."/>
        </authorList>
    </citation>
    <scope>NUCLEOTIDE SEQUENCE [LARGE SCALE GENOMIC DNA]</scope>
    <source>
        <strain evidence="1 2">DSM 22008</strain>
    </source>
</reference>